<comment type="caution">
    <text evidence="11">The sequence shown here is derived from an EMBL/GenBank/DDBJ whole genome shotgun (WGS) entry which is preliminary data.</text>
</comment>
<dbReference type="GO" id="GO:0000209">
    <property type="term" value="P:protein polyubiquitination"/>
    <property type="evidence" value="ECO:0007669"/>
    <property type="project" value="TreeGrafter"/>
</dbReference>
<dbReference type="OrthoDB" id="20295at2759"/>
<comment type="subcellular location">
    <subcellularLocation>
        <location evidence="2">Cytoplasm</location>
    </subcellularLocation>
    <subcellularLocation>
        <location evidence="1">Nucleus</location>
    </subcellularLocation>
</comment>
<evidence type="ECO:0000256" key="4">
    <source>
        <dbReference type="ARBA" id="ARBA00007434"/>
    </source>
</evidence>
<evidence type="ECO:0000256" key="7">
    <source>
        <dbReference type="ARBA" id="ARBA00022786"/>
    </source>
</evidence>
<dbReference type="Gene3D" id="3.30.40.10">
    <property type="entry name" value="Zinc/RING finger domain, C3HC4 (zinc finger)"/>
    <property type="match status" value="1"/>
</dbReference>
<dbReference type="GO" id="GO:0034450">
    <property type="term" value="F:ubiquitin-ubiquitin ligase activity"/>
    <property type="evidence" value="ECO:0007669"/>
    <property type="project" value="InterPro"/>
</dbReference>
<reference evidence="11 12" key="1">
    <citation type="journal article" date="2014" name="MBio">
        <title>The Ordospora colligata genome; evolution of extreme reduction in microsporidia and host-to-parasite horizontal gene transfer.</title>
        <authorList>
            <person name="Pombert J.-F."/>
            <person name="Haag K.L."/>
            <person name="Beidas S."/>
            <person name="Ebert D."/>
            <person name="Keeling P.J."/>
        </authorList>
    </citation>
    <scope>NUCLEOTIDE SEQUENCE [LARGE SCALE GENOMIC DNA]</scope>
    <source>
        <strain evidence="11 12">OC4</strain>
    </source>
</reference>
<dbReference type="GO" id="GO:0006511">
    <property type="term" value="P:ubiquitin-dependent protein catabolic process"/>
    <property type="evidence" value="ECO:0007669"/>
    <property type="project" value="InterPro"/>
</dbReference>
<protein>
    <submittedName>
        <fullName evidence="11">Ubiquitin fusion degradation protein 2</fullName>
    </submittedName>
</protein>
<feature type="coiled-coil region" evidence="9">
    <location>
        <begin position="537"/>
        <end position="591"/>
    </location>
</feature>
<evidence type="ECO:0000256" key="5">
    <source>
        <dbReference type="ARBA" id="ARBA00022490"/>
    </source>
</evidence>
<comment type="pathway">
    <text evidence="3">Protein modification; protein ubiquitination.</text>
</comment>
<keyword evidence="12" id="KW-1185">Reference proteome</keyword>
<dbReference type="HOGENOM" id="CLU_018981_0_0_1"/>
<dbReference type="PANTHER" id="PTHR13931">
    <property type="entry name" value="UBIQUITINATION FACTOR E4"/>
    <property type="match status" value="1"/>
</dbReference>
<gene>
    <name evidence="11" type="ORF">M896_041670</name>
</gene>
<feature type="domain" description="U-box" evidence="10">
    <location>
        <begin position="736"/>
        <end position="799"/>
    </location>
</feature>
<keyword evidence="9" id="KW-0175">Coiled coil</keyword>
<evidence type="ECO:0000259" key="10">
    <source>
        <dbReference type="SMART" id="SM00504"/>
    </source>
</evidence>
<dbReference type="UniPathway" id="UPA00143"/>
<name>A0A0B2UL15_9MICR</name>
<dbReference type="InterPro" id="IPR013083">
    <property type="entry name" value="Znf_RING/FYVE/PHD"/>
</dbReference>
<evidence type="ECO:0000256" key="1">
    <source>
        <dbReference type="ARBA" id="ARBA00004123"/>
    </source>
</evidence>
<dbReference type="InterPro" id="IPR003613">
    <property type="entry name" value="Ubox_domain"/>
</dbReference>
<evidence type="ECO:0000256" key="3">
    <source>
        <dbReference type="ARBA" id="ARBA00004906"/>
    </source>
</evidence>
<keyword evidence="7" id="KW-0833">Ubl conjugation pathway</keyword>
<dbReference type="RefSeq" id="XP_014564011.1">
    <property type="nucleotide sequence ID" value="XM_014708525.1"/>
</dbReference>
<dbReference type="InParanoid" id="A0A0B2UL15"/>
<keyword evidence="5" id="KW-0963">Cytoplasm</keyword>
<dbReference type="InterPro" id="IPR019474">
    <property type="entry name" value="Ub_conjug_fac_E4_core"/>
</dbReference>
<accession>A0A0B2UL15</accession>
<dbReference type="EMBL" id="JOKQ01000004">
    <property type="protein sequence ID" value="KHN69969.1"/>
    <property type="molecule type" value="Genomic_DNA"/>
</dbReference>
<dbReference type="GO" id="GO:0005634">
    <property type="term" value="C:nucleus"/>
    <property type="evidence" value="ECO:0007669"/>
    <property type="project" value="UniProtKB-SubCell"/>
</dbReference>
<comment type="similarity">
    <text evidence="4">Belongs to the ubiquitin conjugation factor E4 family.</text>
</comment>
<dbReference type="STRING" id="1354746.A0A0B2UL15"/>
<dbReference type="Proteomes" id="UP000031056">
    <property type="component" value="Unassembled WGS sequence"/>
</dbReference>
<dbReference type="GO" id="GO:0000151">
    <property type="term" value="C:ubiquitin ligase complex"/>
    <property type="evidence" value="ECO:0007669"/>
    <property type="project" value="InterPro"/>
</dbReference>
<dbReference type="Pfam" id="PF04564">
    <property type="entry name" value="U-box"/>
    <property type="match status" value="1"/>
</dbReference>
<keyword evidence="8" id="KW-0539">Nucleus</keyword>
<keyword evidence="6" id="KW-0808">Transferase</keyword>
<dbReference type="GO" id="GO:0036503">
    <property type="term" value="P:ERAD pathway"/>
    <property type="evidence" value="ECO:0007669"/>
    <property type="project" value="InterPro"/>
</dbReference>
<dbReference type="SMART" id="SM00504">
    <property type="entry name" value="Ubox"/>
    <property type="match status" value="1"/>
</dbReference>
<evidence type="ECO:0000256" key="9">
    <source>
        <dbReference type="SAM" id="Coils"/>
    </source>
</evidence>
<evidence type="ECO:0000256" key="6">
    <source>
        <dbReference type="ARBA" id="ARBA00022679"/>
    </source>
</evidence>
<dbReference type="GeneID" id="26261605"/>
<evidence type="ECO:0000256" key="2">
    <source>
        <dbReference type="ARBA" id="ARBA00004496"/>
    </source>
</evidence>
<evidence type="ECO:0000256" key="8">
    <source>
        <dbReference type="ARBA" id="ARBA00023242"/>
    </source>
</evidence>
<dbReference type="AlphaFoldDB" id="A0A0B2UL15"/>
<dbReference type="PANTHER" id="PTHR13931:SF2">
    <property type="entry name" value="UBIQUITIN CONJUGATION FACTOR E4 B"/>
    <property type="match status" value="1"/>
</dbReference>
<dbReference type="SUPFAM" id="SSF57850">
    <property type="entry name" value="RING/U-box"/>
    <property type="match status" value="1"/>
</dbReference>
<dbReference type="InterPro" id="IPR045132">
    <property type="entry name" value="UBE4"/>
</dbReference>
<dbReference type="Pfam" id="PF10408">
    <property type="entry name" value="Ufd2P_core"/>
    <property type="match status" value="2"/>
</dbReference>
<organism evidence="11 12">
    <name type="scientific">Ordospora colligata OC4</name>
    <dbReference type="NCBI Taxonomy" id="1354746"/>
    <lineage>
        <taxon>Eukaryota</taxon>
        <taxon>Fungi</taxon>
        <taxon>Fungi incertae sedis</taxon>
        <taxon>Microsporidia</taxon>
        <taxon>Ordosporidae</taxon>
        <taxon>Ordospora</taxon>
    </lineage>
</organism>
<evidence type="ECO:0000313" key="12">
    <source>
        <dbReference type="Proteomes" id="UP000031056"/>
    </source>
</evidence>
<evidence type="ECO:0000313" key="11">
    <source>
        <dbReference type="EMBL" id="KHN69969.1"/>
    </source>
</evidence>
<sequence>MNRKELYEMFGLDNSTGDTEIVDEDEAECIRLSFINNTSTDVLKNIISRYKASYNDECIRFFIDTISMIVNDSKTVIMASSVMSLLPLLTNAFEAEYFDAVDCFERLGEVEGIAQKVFVPMIYGLSFRCSQTEIMSDAGRYVAALGVLMGLPNVIQELRNEQYWGLGDSGLVYAKQIGVPMHFGVLSEHACFLDGFFEPFIYKKCEYGVPVQEYFGMQTKDVIEMSRKAYRALSEYSYKMYDVIFTAIRASPDVKHNFMRYISKVVYISKERSKTVFDWKVNISDGFAFNLCMLMSRFNKKIVDEKMIEKIDPECVEEISLTSFPTFCYFSKIHMMQVSYFKFGEYVKTLAYEYRTFEGEGGERVEAYRKGINSKISALNGLLFATDLFVDEKDFVEFIAEYTAEVEYPWPDFYYKTFLWMQEMMFEIVRSADISESLWKVMEGIMTWKSLAFKKDVVKILSHRSSSIKFKMINHIIDYYNSLERDETRMDVRCVIHTILKDGEVFSKMNICKRNVTFINCMMKDFENRLSEGLSSIKEIKEDSKALDEQIVELKNIKEKSVDEYENDEQIEALEERIRSLKKMIRFLTNKAKGCFMYVNGCFDLFMHILDERPDLFLVEEMIFNFVRVLNCNLKIITGPKCADLVIKSPEKYGFDAKSLLKRMVMVYIKTSSNKFIDAVANDRMYFDIGFFHTALEICESKYLIGEAQICELRDLVCKLEKVVVSSDIVELVPDEFIDPLTFNPIKNPVKLLTSRITVDRSTYDMLMMNGGIDPFNRMPLNDDMVVEDEEFKKRMNEYRRSKDL</sequence>
<dbReference type="VEuPathDB" id="MicrosporidiaDB:M896_041670"/>
<dbReference type="GO" id="GO:0005737">
    <property type="term" value="C:cytoplasm"/>
    <property type="evidence" value="ECO:0007669"/>
    <property type="project" value="UniProtKB-SubCell"/>
</dbReference>
<proteinExistence type="inferred from homology"/>